<keyword evidence="6" id="KW-1185">Reference proteome</keyword>
<dbReference type="PANTHER" id="PTHR11319:SF35">
    <property type="entry name" value="OUTER MEMBRANE PROTEIN PMPC-RELATED"/>
    <property type="match status" value="1"/>
</dbReference>
<feature type="signal peptide" evidence="3">
    <location>
        <begin position="1"/>
        <end position="24"/>
    </location>
</feature>
<accession>A0A0D5YUI7</accession>
<dbReference type="HOGENOM" id="CLU_447469_0_0_10"/>
<evidence type="ECO:0000259" key="4">
    <source>
        <dbReference type="SMART" id="SM00429"/>
    </source>
</evidence>
<dbReference type="InterPro" id="IPR012334">
    <property type="entry name" value="Pectin_lyas_fold"/>
</dbReference>
<protein>
    <recommendedName>
        <fullName evidence="4">IPT/TIG domain-containing protein</fullName>
    </recommendedName>
</protein>
<reference evidence="5 6" key="1">
    <citation type="submission" date="2015-03" db="EMBL/GenBank/DDBJ databases">
        <title>Complete genome sequence of Muricauda lutaonensis CC-HSB-11T, isolated from a coastal hot spring.</title>
        <authorList>
            <person name="Kim K.M."/>
        </authorList>
    </citation>
    <scope>NUCLEOTIDE SEQUENCE [LARGE SCALE GENOMIC DNA]</scope>
    <source>
        <strain evidence="5 6">CC-HSB-11</strain>
    </source>
</reference>
<dbReference type="SUPFAM" id="SSF51126">
    <property type="entry name" value="Pectin lyase-like"/>
    <property type="match status" value="2"/>
</dbReference>
<dbReference type="Proteomes" id="UP000032726">
    <property type="component" value="Chromosome"/>
</dbReference>
<dbReference type="SUPFAM" id="SSF81296">
    <property type="entry name" value="E set domains"/>
    <property type="match status" value="1"/>
</dbReference>
<evidence type="ECO:0000313" key="6">
    <source>
        <dbReference type="Proteomes" id="UP000032726"/>
    </source>
</evidence>
<dbReference type="InterPro" id="IPR006626">
    <property type="entry name" value="PbH1"/>
</dbReference>
<dbReference type="InterPro" id="IPR013783">
    <property type="entry name" value="Ig-like_fold"/>
</dbReference>
<dbReference type="Gene3D" id="2.60.40.10">
    <property type="entry name" value="Immunoglobulins"/>
    <property type="match status" value="1"/>
</dbReference>
<feature type="chain" id="PRO_5002300174" description="IPT/TIG domain-containing protein" evidence="3">
    <location>
        <begin position="25"/>
        <end position="610"/>
    </location>
</feature>
<dbReference type="InterPro" id="IPR002909">
    <property type="entry name" value="IPT_dom"/>
</dbReference>
<evidence type="ECO:0000313" key="5">
    <source>
        <dbReference type="EMBL" id="AKA35541.1"/>
    </source>
</evidence>
<comment type="subcellular location">
    <subcellularLocation>
        <location evidence="1">Cell projection</location>
    </subcellularLocation>
</comment>
<dbReference type="InterPro" id="IPR059226">
    <property type="entry name" value="Choice_anch_Q_dom"/>
</dbReference>
<dbReference type="EMBL" id="CP011071">
    <property type="protein sequence ID" value="AKA35541.1"/>
    <property type="molecule type" value="Genomic_DNA"/>
</dbReference>
<dbReference type="Gene3D" id="2.160.20.10">
    <property type="entry name" value="Single-stranded right-handed beta-helix, Pectin lyase-like"/>
    <property type="match status" value="1"/>
</dbReference>
<dbReference type="AlphaFoldDB" id="A0A0D5YUI7"/>
<proteinExistence type="predicted"/>
<evidence type="ECO:0000256" key="1">
    <source>
        <dbReference type="ARBA" id="ARBA00004316"/>
    </source>
</evidence>
<dbReference type="SMART" id="SM00429">
    <property type="entry name" value="IPT"/>
    <property type="match status" value="1"/>
</dbReference>
<evidence type="ECO:0000256" key="2">
    <source>
        <dbReference type="ARBA" id="ARBA00023273"/>
    </source>
</evidence>
<gene>
    <name evidence="5" type="ORF">VC82_1936</name>
</gene>
<keyword evidence="3" id="KW-0732">Signal</keyword>
<dbReference type="InterPro" id="IPR014756">
    <property type="entry name" value="Ig_E-set"/>
</dbReference>
<dbReference type="RefSeq" id="WP_084598194.1">
    <property type="nucleotide sequence ID" value="NZ_CP011071.1"/>
</dbReference>
<dbReference type="STRING" id="516051.VC82_1936"/>
<dbReference type="OrthoDB" id="791543at2"/>
<feature type="domain" description="IPT/TIG" evidence="4">
    <location>
        <begin position="38"/>
        <end position="118"/>
    </location>
</feature>
<dbReference type="GO" id="GO:0042995">
    <property type="term" value="C:cell projection"/>
    <property type="evidence" value="ECO:0007669"/>
    <property type="project" value="UniProtKB-SubCell"/>
</dbReference>
<dbReference type="Pfam" id="PF01833">
    <property type="entry name" value="TIG"/>
    <property type="match status" value="1"/>
</dbReference>
<sequence>MKTPVICLSFMAGMLLLACSKDDAGGQDNPLTDPENQAPVITSIAPEQGKFGTEVTITGKNLGDTPNANTVTFNGVAAIVSSASETQLVVEVPQGAGSGPVVVAVAGKTANGPEFTYLPDNARFVNGTSGTDTDNDCNSFQIPCATIGYGIEQADENDQILIAAGFYTESLVLNKSLILQGMGENETFIQAHTEPDMAEERVIYIMPGNEITIRDLGIRNGKRNTGLSISSDSGGGIYNEGSKLKLINITVNNNVAWRGGGLYSSSSGVMELTDVVFSNNRATTQDAFGIGGAIFNHGAAVFTNVYIEANRADYVAGGLFNLGPATLTNVIFDGNTTYFRGGGMYNIDSPPVLTNVVFVGNRSESTTSFSGGGGMYSGGNESLPVLTNVVFEENAVGGGGGGLRIFSGNARIKNVEFIGNSAGFGGGGMLVGSSSPILTNVLFYDNNSGLGGAMHNSGQSTPTLVNVSLGGNSASILGGGMYNGSGSAPTIFNSIFWGNTSNSDDGNEIANSDTSSARLFYCLFSKGAGDIRTGLGFSSTKSLFVDPRFVDIEEGNLRIQASSVAINAGNPNTGFDFFATDESGTPIDLDGNSRVVDGRIDIGAYEHQND</sequence>
<organism evidence="5 6">
    <name type="scientific">Flagellimonas lutaonensis</name>
    <dbReference type="NCBI Taxonomy" id="516051"/>
    <lineage>
        <taxon>Bacteria</taxon>
        <taxon>Pseudomonadati</taxon>
        <taxon>Bacteroidota</taxon>
        <taxon>Flavobacteriia</taxon>
        <taxon>Flavobacteriales</taxon>
        <taxon>Flavobacteriaceae</taxon>
        <taxon>Flagellimonas</taxon>
    </lineage>
</organism>
<dbReference type="NCBIfam" id="NF041518">
    <property type="entry name" value="choice_anch_Q"/>
    <property type="match status" value="1"/>
</dbReference>
<keyword evidence="2" id="KW-0966">Cell projection</keyword>
<dbReference type="PANTHER" id="PTHR11319">
    <property type="entry name" value="G PROTEIN-COUPLED RECEPTOR-RELATED"/>
    <property type="match status" value="1"/>
</dbReference>
<dbReference type="InterPro" id="IPR011050">
    <property type="entry name" value="Pectin_lyase_fold/virulence"/>
</dbReference>
<dbReference type="PROSITE" id="PS51257">
    <property type="entry name" value="PROKAR_LIPOPROTEIN"/>
    <property type="match status" value="1"/>
</dbReference>
<evidence type="ECO:0000256" key="3">
    <source>
        <dbReference type="SAM" id="SignalP"/>
    </source>
</evidence>
<dbReference type="SMART" id="SM00710">
    <property type="entry name" value="PbH1"/>
    <property type="match status" value="6"/>
</dbReference>
<name>A0A0D5YUI7_9FLAO</name>
<dbReference type="KEGG" id="mlt:VC82_1936"/>